<dbReference type="Proteomes" id="UP000011863">
    <property type="component" value="Chromosome"/>
</dbReference>
<dbReference type="KEGG" id="aym:YM304_21980"/>
<dbReference type="Pfam" id="PF11017">
    <property type="entry name" value="DUF2855"/>
    <property type="match status" value="1"/>
</dbReference>
<dbReference type="Gene3D" id="3.40.50.720">
    <property type="entry name" value="NAD(P)-binding Rossmann-like Domain"/>
    <property type="match status" value="1"/>
</dbReference>
<protein>
    <recommendedName>
        <fullName evidence="3">DUF2855 domain-containing protein</fullName>
    </recommendedName>
</protein>
<dbReference type="RefSeq" id="WP_015441759.1">
    <property type="nucleotide sequence ID" value="NC_020520.1"/>
</dbReference>
<reference evidence="1 2" key="1">
    <citation type="journal article" date="2013" name="Int. J. Syst. Evol. Microbiol.">
        <title>Ilumatobacter nonamiense sp. nov. and Ilumatobacter coccineum sp. nov., isolated from seashore sand.</title>
        <authorList>
            <person name="Matsumoto A."/>
            <person name="Kasai H."/>
            <person name="Matsuo Y."/>
            <person name="Shizuri Y."/>
            <person name="Ichikawa N."/>
            <person name="Fujita N."/>
            <person name="Omura S."/>
            <person name="Takahashi Y."/>
        </authorList>
    </citation>
    <scope>NUCLEOTIDE SEQUENCE [LARGE SCALE GENOMIC DNA]</scope>
    <source>
        <strain evidence="2">NBRC 103263 / KCTC 29153 / YM16-304</strain>
    </source>
</reference>
<evidence type="ECO:0000313" key="2">
    <source>
        <dbReference type="Proteomes" id="UP000011863"/>
    </source>
</evidence>
<proteinExistence type="predicted"/>
<keyword evidence="2" id="KW-1185">Reference proteome</keyword>
<dbReference type="EMBL" id="AP012057">
    <property type="protein sequence ID" value="BAN02512.1"/>
    <property type="molecule type" value="Genomic_DNA"/>
</dbReference>
<accession>A0A6C7E921</accession>
<organism evidence="1 2">
    <name type="scientific">Ilumatobacter coccineus (strain NBRC 103263 / KCTC 29153 / YM16-304)</name>
    <dbReference type="NCBI Taxonomy" id="1313172"/>
    <lineage>
        <taxon>Bacteria</taxon>
        <taxon>Bacillati</taxon>
        <taxon>Actinomycetota</taxon>
        <taxon>Acidimicrobiia</taxon>
        <taxon>Acidimicrobiales</taxon>
        <taxon>Ilumatobacteraceae</taxon>
        <taxon>Ilumatobacter</taxon>
    </lineage>
</organism>
<dbReference type="InterPro" id="IPR021276">
    <property type="entry name" value="DUF2855"/>
</dbReference>
<evidence type="ECO:0008006" key="3">
    <source>
        <dbReference type="Google" id="ProtNLM"/>
    </source>
</evidence>
<dbReference type="AlphaFoldDB" id="A0A6C7E921"/>
<evidence type="ECO:0000313" key="1">
    <source>
        <dbReference type="EMBL" id="BAN02512.1"/>
    </source>
</evidence>
<name>A0A6C7E921_ILUCY</name>
<sequence length="386" mass="41393">MSSTNTTLEVARTRIDDTRLTTDDIELGDGQIRLRIDRFAITANNITYAVFGDMLGYWDFFPTADTTDDTSSDTAPEFGRVPAMGWATVVDSRCDDIAVGRRFYGWFPMASHVVFTPTVTADGFRDDGPHRQAHAPVYRAYVGVETDPMYDEAADGEDRHVLLRGLFLTGFLAEEFFADGGGSGEPYFGTQRVVVLSASSKTAIGFAQRASLRSDIEVVGVTSSGNRAFVEALGFYDQVVSYDEVGDIATDGGAVSIDMAGNPTALAAVHEHFGDGLAYSMTVGRSHHDAPAPESADMAGPAPQLFFAPTEVGRRMEEWGRAEYGKRCADALDAFVEGSRSWLTIDHRIGADAVAQGWADVYAGAVSPDVGVVASFDAQPTGATPS</sequence>
<gene>
    <name evidence="1" type="ORF">YM304_21980</name>
</gene>